<keyword evidence="4" id="KW-1185">Reference proteome</keyword>
<accession>A0AAV9EEW8</accession>
<evidence type="ECO:0000313" key="4">
    <source>
        <dbReference type="Proteomes" id="UP001180020"/>
    </source>
</evidence>
<protein>
    <submittedName>
        <fullName evidence="3">F-box only protein 6</fullName>
    </submittedName>
</protein>
<dbReference type="Proteomes" id="UP001180020">
    <property type="component" value="Unassembled WGS sequence"/>
</dbReference>
<sequence>MLLGIRVTNFLISKSIQRRRYEKIAWLLERNVIDPPPPPPPTLFQKLTQFLKKIMMSILAIPHLRREVQEEVNDDECNNSLLPELNEDVIIYGIISRLSAEEVRPMRMVCKQWLDTIDNDSNFAYLNLAHSQPGLLVQQPEALCGMKTYFMKVEQESKIVTVKPINIESEFFISGSCNGLILVRRHKTYQFFVVNPMTRTFVEIPRPPPQYHRLGISLGFDSRAGEYKVLWHFYNKKLQEREGFMMFLMGSSTGSWRMIDFPLDANQWTLSNLTWADGAWHLLDYDICLTKCIPQEIKKHFWFRSMHQVKEMATDWANILEDMLRMILKRVDHEDDNRSFKIVTNFPPLWGTEFITLEPLLNN</sequence>
<proteinExistence type="predicted"/>
<feature type="domain" description="F-box" evidence="1">
    <location>
        <begin position="93"/>
        <end position="122"/>
    </location>
</feature>
<dbReference type="InterPro" id="IPR050796">
    <property type="entry name" value="SCF_F-box_component"/>
</dbReference>
<feature type="domain" description="F-box associated beta-propeller type 3" evidence="2">
    <location>
        <begin position="154"/>
        <end position="265"/>
    </location>
</feature>
<reference evidence="3" key="2">
    <citation type="submission" date="2023-06" db="EMBL/GenBank/DDBJ databases">
        <authorList>
            <person name="Ma L."/>
            <person name="Liu K.-W."/>
            <person name="Li Z."/>
            <person name="Hsiao Y.-Y."/>
            <person name="Qi Y."/>
            <person name="Fu T."/>
            <person name="Tang G."/>
            <person name="Zhang D."/>
            <person name="Sun W.-H."/>
            <person name="Liu D.-K."/>
            <person name="Li Y."/>
            <person name="Chen G.-Z."/>
            <person name="Liu X.-D."/>
            <person name="Liao X.-Y."/>
            <person name="Jiang Y.-T."/>
            <person name="Yu X."/>
            <person name="Hao Y."/>
            <person name="Huang J."/>
            <person name="Zhao X.-W."/>
            <person name="Ke S."/>
            <person name="Chen Y.-Y."/>
            <person name="Wu W.-L."/>
            <person name="Hsu J.-L."/>
            <person name="Lin Y.-F."/>
            <person name="Huang M.-D."/>
            <person name="Li C.-Y."/>
            <person name="Huang L."/>
            <person name="Wang Z.-W."/>
            <person name="Zhao X."/>
            <person name="Zhong W.-Y."/>
            <person name="Peng D.-H."/>
            <person name="Ahmad S."/>
            <person name="Lan S."/>
            <person name="Zhang J.-S."/>
            <person name="Tsai W.-C."/>
            <person name="Van De Peer Y."/>
            <person name="Liu Z.-J."/>
        </authorList>
    </citation>
    <scope>NUCLEOTIDE SEQUENCE</scope>
    <source>
        <strain evidence="3">CP</strain>
        <tissue evidence="3">Leaves</tissue>
    </source>
</reference>
<dbReference type="SUPFAM" id="SSF81383">
    <property type="entry name" value="F-box domain"/>
    <property type="match status" value="1"/>
</dbReference>
<gene>
    <name evidence="3" type="primary">FBX6</name>
    <name evidence="3" type="ORF">QJS10_CPA07g01176</name>
</gene>
<evidence type="ECO:0000259" key="2">
    <source>
        <dbReference type="Pfam" id="PF08268"/>
    </source>
</evidence>
<dbReference type="Pfam" id="PF08268">
    <property type="entry name" value="FBA_3"/>
    <property type="match status" value="1"/>
</dbReference>
<dbReference type="InterPro" id="IPR013187">
    <property type="entry name" value="F-box-assoc_dom_typ3"/>
</dbReference>
<reference evidence="3" key="1">
    <citation type="journal article" date="2023" name="Nat. Commun.">
        <title>Diploid and tetraploid genomes of Acorus and the evolution of monocots.</title>
        <authorList>
            <person name="Ma L."/>
            <person name="Liu K.W."/>
            <person name="Li Z."/>
            <person name="Hsiao Y.Y."/>
            <person name="Qi Y."/>
            <person name="Fu T."/>
            <person name="Tang G.D."/>
            <person name="Zhang D."/>
            <person name="Sun W.H."/>
            <person name="Liu D.K."/>
            <person name="Li Y."/>
            <person name="Chen G.Z."/>
            <person name="Liu X.D."/>
            <person name="Liao X.Y."/>
            <person name="Jiang Y.T."/>
            <person name="Yu X."/>
            <person name="Hao Y."/>
            <person name="Huang J."/>
            <person name="Zhao X.W."/>
            <person name="Ke S."/>
            <person name="Chen Y.Y."/>
            <person name="Wu W.L."/>
            <person name="Hsu J.L."/>
            <person name="Lin Y.F."/>
            <person name="Huang M.D."/>
            <person name="Li C.Y."/>
            <person name="Huang L."/>
            <person name="Wang Z.W."/>
            <person name="Zhao X."/>
            <person name="Zhong W.Y."/>
            <person name="Peng D.H."/>
            <person name="Ahmad S."/>
            <person name="Lan S."/>
            <person name="Zhang J.S."/>
            <person name="Tsai W.C."/>
            <person name="Van de Peer Y."/>
            <person name="Liu Z.J."/>
        </authorList>
    </citation>
    <scope>NUCLEOTIDE SEQUENCE</scope>
    <source>
        <strain evidence="3">CP</strain>
    </source>
</reference>
<dbReference type="Pfam" id="PF00646">
    <property type="entry name" value="F-box"/>
    <property type="match status" value="1"/>
</dbReference>
<dbReference type="PANTHER" id="PTHR31672">
    <property type="entry name" value="BNACNNG10540D PROTEIN"/>
    <property type="match status" value="1"/>
</dbReference>
<dbReference type="InterPro" id="IPR036047">
    <property type="entry name" value="F-box-like_dom_sf"/>
</dbReference>
<organism evidence="3 4">
    <name type="scientific">Acorus calamus</name>
    <name type="common">Sweet flag</name>
    <dbReference type="NCBI Taxonomy" id="4465"/>
    <lineage>
        <taxon>Eukaryota</taxon>
        <taxon>Viridiplantae</taxon>
        <taxon>Streptophyta</taxon>
        <taxon>Embryophyta</taxon>
        <taxon>Tracheophyta</taxon>
        <taxon>Spermatophyta</taxon>
        <taxon>Magnoliopsida</taxon>
        <taxon>Liliopsida</taxon>
        <taxon>Acoraceae</taxon>
        <taxon>Acorus</taxon>
    </lineage>
</organism>
<dbReference type="EMBL" id="JAUJYO010000007">
    <property type="protein sequence ID" value="KAK1312070.1"/>
    <property type="molecule type" value="Genomic_DNA"/>
</dbReference>
<dbReference type="PANTHER" id="PTHR31672:SF13">
    <property type="entry name" value="F-BOX PROTEIN CPR30-LIKE"/>
    <property type="match status" value="1"/>
</dbReference>
<dbReference type="InterPro" id="IPR001810">
    <property type="entry name" value="F-box_dom"/>
</dbReference>
<comment type="caution">
    <text evidence="3">The sequence shown here is derived from an EMBL/GenBank/DDBJ whole genome shotgun (WGS) entry which is preliminary data.</text>
</comment>
<name>A0AAV9EEW8_ACOCL</name>
<dbReference type="NCBIfam" id="TIGR01640">
    <property type="entry name" value="F_box_assoc_1"/>
    <property type="match status" value="1"/>
</dbReference>
<evidence type="ECO:0000259" key="1">
    <source>
        <dbReference type="Pfam" id="PF00646"/>
    </source>
</evidence>
<dbReference type="InterPro" id="IPR017451">
    <property type="entry name" value="F-box-assoc_interact_dom"/>
</dbReference>
<evidence type="ECO:0000313" key="3">
    <source>
        <dbReference type="EMBL" id="KAK1312070.1"/>
    </source>
</evidence>
<dbReference type="AlphaFoldDB" id="A0AAV9EEW8"/>